<dbReference type="AlphaFoldDB" id="A0A2H6BXB1"/>
<evidence type="ECO:0000313" key="1">
    <source>
        <dbReference type="EMBL" id="GBD54809.1"/>
    </source>
</evidence>
<dbReference type="Proteomes" id="UP000236321">
    <property type="component" value="Unassembled WGS sequence"/>
</dbReference>
<dbReference type="EMBL" id="BEYQ01000015">
    <property type="protein sequence ID" value="GBD54809.1"/>
    <property type="molecule type" value="Genomic_DNA"/>
</dbReference>
<gene>
    <name evidence="1" type="ORF">BGM30_39020</name>
</gene>
<comment type="caution">
    <text evidence="1">The sequence shown here is derived from an EMBL/GenBank/DDBJ whole genome shotgun (WGS) entry which is preliminary data.</text>
</comment>
<dbReference type="RefSeq" id="WP_238142447.1">
    <property type="nucleotide sequence ID" value="NZ_BEYQ01000015.1"/>
</dbReference>
<proteinExistence type="predicted"/>
<sequence length="101" mass="11507">MPITAFQGYFNVRIESLLLGFAMRAIETTGILNTQGQIQLDHPIPQEKDRFVRVILLMSEDELNEKNWLDAVSHNPSFAFLQDPEEDIYTLNDGQPVTNEG</sequence>
<name>A0A2H6BXB1_MICAE</name>
<evidence type="ECO:0000313" key="2">
    <source>
        <dbReference type="Proteomes" id="UP000236321"/>
    </source>
</evidence>
<protein>
    <submittedName>
        <fullName evidence="1">Uncharacterized protein</fullName>
    </submittedName>
</protein>
<organism evidence="1 2">
    <name type="scientific">Microcystis aeruginosa NIES-298</name>
    <dbReference type="NCBI Taxonomy" id="449468"/>
    <lineage>
        <taxon>Bacteria</taxon>
        <taxon>Bacillati</taxon>
        <taxon>Cyanobacteriota</taxon>
        <taxon>Cyanophyceae</taxon>
        <taxon>Oscillatoriophycideae</taxon>
        <taxon>Chroococcales</taxon>
        <taxon>Microcystaceae</taxon>
        <taxon>Microcystis</taxon>
    </lineage>
</organism>
<accession>A0A2H6BXB1</accession>
<reference evidence="2" key="1">
    <citation type="submission" date="2017-12" db="EMBL/GenBank/DDBJ databases">
        <title>Improved Draft Genome Sequence of Microcystis aeruginosa NIES-298, a Microcystin-Producing Cyanobacterium from Lake Kasumigaura, Japan.</title>
        <authorList>
            <person name="Yamaguchi H."/>
            <person name="Suzuki S."/>
            <person name="Kawachi M."/>
        </authorList>
    </citation>
    <scope>NUCLEOTIDE SEQUENCE [LARGE SCALE GENOMIC DNA]</scope>
    <source>
        <strain evidence="2">NIES-298</strain>
    </source>
</reference>